<evidence type="ECO:0000313" key="1">
    <source>
        <dbReference type="EMBL" id="KHG27514.1"/>
    </source>
</evidence>
<accession>A0A0B0PSU7</accession>
<keyword evidence="2" id="KW-1185">Reference proteome</keyword>
<name>A0A0B0PSU7_GOSAR</name>
<proteinExistence type="predicted"/>
<dbReference type="EMBL" id="KN441332">
    <property type="protein sequence ID" value="KHG27514.1"/>
    <property type="molecule type" value="Genomic_DNA"/>
</dbReference>
<gene>
    <name evidence="1" type="ORF">F383_13863</name>
</gene>
<reference evidence="2" key="1">
    <citation type="submission" date="2014-09" db="EMBL/GenBank/DDBJ databases">
        <authorList>
            <person name="Mudge J."/>
            <person name="Ramaraj T."/>
            <person name="Lindquist I.E."/>
            <person name="Bharti A.K."/>
            <person name="Sundararajan A."/>
            <person name="Cameron C.T."/>
            <person name="Woodward J.E."/>
            <person name="May G.D."/>
            <person name="Brubaker C."/>
            <person name="Broadhvest J."/>
            <person name="Wilkins T.A."/>
        </authorList>
    </citation>
    <scope>NUCLEOTIDE SEQUENCE</scope>
    <source>
        <strain evidence="2">cv. AKA8401</strain>
    </source>
</reference>
<sequence length="45" mass="5425">MLPSIGSNILWKTTKMCDQGKSRLNLRNRLGYKWHVTRIFEFQTR</sequence>
<organism evidence="1 2">
    <name type="scientific">Gossypium arboreum</name>
    <name type="common">Tree cotton</name>
    <name type="synonym">Gossypium nanking</name>
    <dbReference type="NCBI Taxonomy" id="29729"/>
    <lineage>
        <taxon>Eukaryota</taxon>
        <taxon>Viridiplantae</taxon>
        <taxon>Streptophyta</taxon>
        <taxon>Embryophyta</taxon>
        <taxon>Tracheophyta</taxon>
        <taxon>Spermatophyta</taxon>
        <taxon>Magnoliopsida</taxon>
        <taxon>eudicotyledons</taxon>
        <taxon>Gunneridae</taxon>
        <taxon>Pentapetalae</taxon>
        <taxon>rosids</taxon>
        <taxon>malvids</taxon>
        <taxon>Malvales</taxon>
        <taxon>Malvaceae</taxon>
        <taxon>Malvoideae</taxon>
        <taxon>Gossypium</taxon>
    </lineage>
</organism>
<evidence type="ECO:0000313" key="2">
    <source>
        <dbReference type="Proteomes" id="UP000032142"/>
    </source>
</evidence>
<dbReference type="Proteomes" id="UP000032142">
    <property type="component" value="Unassembled WGS sequence"/>
</dbReference>
<dbReference type="AlphaFoldDB" id="A0A0B0PSU7"/>
<protein>
    <submittedName>
        <fullName evidence="1">Uncharacterized protein</fullName>
    </submittedName>
</protein>